<name>A0A8J6QNV2_9BACT</name>
<dbReference type="RefSeq" id="WP_191156575.1">
    <property type="nucleotide sequence ID" value="NZ_JACWUN010000012.1"/>
</dbReference>
<dbReference type="GO" id="GO:0051536">
    <property type="term" value="F:iron-sulfur cluster binding"/>
    <property type="evidence" value="ECO:0007669"/>
    <property type="project" value="InterPro"/>
</dbReference>
<dbReference type="Proteomes" id="UP000632828">
    <property type="component" value="Unassembled WGS sequence"/>
</dbReference>
<dbReference type="InterPro" id="IPR023210">
    <property type="entry name" value="NADP_OxRdtase_dom"/>
</dbReference>
<dbReference type="Pfam" id="PF00248">
    <property type="entry name" value="Aldo_ket_red"/>
    <property type="match status" value="1"/>
</dbReference>
<dbReference type="InterPro" id="IPR017896">
    <property type="entry name" value="4Fe4S_Fe-S-bd"/>
</dbReference>
<evidence type="ECO:0000259" key="1">
    <source>
        <dbReference type="Pfam" id="PF00248"/>
    </source>
</evidence>
<evidence type="ECO:0000313" key="4">
    <source>
        <dbReference type="Proteomes" id="UP000632828"/>
    </source>
</evidence>
<dbReference type="AlphaFoldDB" id="A0A8J6QNV2"/>
<dbReference type="Pfam" id="PF13187">
    <property type="entry name" value="Fer4_9"/>
    <property type="match status" value="1"/>
</dbReference>
<dbReference type="InterPro" id="IPR009051">
    <property type="entry name" value="Helical_ferredxn"/>
</dbReference>
<dbReference type="InterPro" id="IPR036812">
    <property type="entry name" value="NAD(P)_OxRdtase_dom_sf"/>
</dbReference>
<keyword evidence="4" id="KW-1185">Reference proteome</keyword>
<evidence type="ECO:0000259" key="2">
    <source>
        <dbReference type="Pfam" id="PF13187"/>
    </source>
</evidence>
<dbReference type="CDD" id="cd19096">
    <property type="entry name" value="AKR_Fe-S_oxidoreductase"/>
    <property type="match status" value="1"/>
</dbReference>
<dbReference type="EMBL" id="JACWUN010000012">
    <property type="protein sequence ID" value="MBD1401212.1"/>
    <property type="molecule type" value="Genomic_DNA"/>
</dbReference>
<dbReference type="PANTHER" id="PTHR43312">
    <property type="entry name" value="D-THREO-ALDOSE 1-DEHYDROGENASE"/>
    <property type="match status" value="1"/>
</dbReference>
<proteinExistence type="predicted"/>
<feature type="domain" description="NADP-dependent oxidoreductase" evidence="1">
    <location>
        <begin position="17"/>
        <end position="271"/>
    </location>
</feature>
<sequence>MIYRPFGRTGTELSIVSFGGMRFPEPDKLEASAELVRYAWDRGINYFDTAPLYCDQRSETILGHALKGLPRADFHVGTKCFHASGSELRRSLEQSLELLQLDTIDFFYIWYLLDRDDWHRRLDQGAVAAALQAKEEGLIKNLVCSSHMNGDDLAEVLAGGYFSGVLLGYNAINFPYRQAAVEHAGKQGLGVITMNPLGGGLIPRNPQRFSFLQGHQDQSVVSAALRFNLSHPSITSALVGFTSAGEIDEAVAAVDNFAPYSAAERSGIEKHLNETFNDLCTGCGYCLPCPVNIPIPKFLDAYNQLILSEGDSKTVSDRFRLHWNIDRRLAAECIRCGACEERCTQHLPVIQRLTELAGDSTQATDQNK</sequence>
<dbReference type="InterPro" id="IPR053135">
    <property type="entry name" value="AKR2_Oxidoreductase"/>
</dbReference>
<organism evidence="3 4">
    <name type="scientific">Pelovirga terrestris</name>
    <dbReference type="NCBI Taxonomy" id="2771352"/>
    <lineage>
        <taxon>Bacteria</taxon>
        <taxon>Pseudomonadati</taxon>
        <taxon>Thermodesulfobacteriota</taxon>
        <taxon>Desulfuromonadia</taxon>
        <taxon>Geobacterales</taxon>
        <taxon>Geobacteraceae</taxon>
        <taxon>Pelovirga</taxon>
    </lineage>
</organism>
<evidence type="ECO:0000313" key="3">
    <source>
        <dbReference type="EMBL" id="MBD1401212.1"/>
    </source>
</evidence>
<dbReference type="SUPFAM" id="SSF46548">
    <property type="entry name" value="alpha-helical ferredoxin"/>
    <property type="match status" value="1"/>
</dbReference>
<accession>A0A8J6QNV2</accession>
<dbReference type="PANTHER" id="PTHR43312:SF1">
    <property type="entry name" value="NADP-DEPENDENT OXIDOREDUCTASE DOMAIN-CONTAINING PROTEIN"/>
    <property type="match status" value="1"/>
</dbReference>
<dbReference type="Gene3D" id="1.10.1060.10">
    <property type="entry name" value="Alpha-helical ferredoxin"/>
    <property type="match status" value="1"/>
</dbReference>
<feature type="domain" description="4Fe-4S ferredoxin-type" evidence="2">
    <location>
        <begin position="280"/>
        <end position="346"/>
    </location>
</feature>
<comment type="caution">
    <text evidence="3">The sequence shown here is derived from an EMBL/GenBank/DDBJ whole genome shotgun (WGS) entry which is preliminary data.</text>
</comment>
<dbReference type="Gene3D" id="3.20.20.100">
    <property type="entry name" value="NADP-dependent oxidoreductase domain"/>
    <property type="match status" value="1"/>
</dbReference>
<gene>
    <name evidence="3" type="ORF">ICT70_11050</name>
</gene>
<dbReference type="SUPFAM" id="SSF51430">
    <property type="entry name" value="NAD(P)-linked oxidoreductase"/>
    <property type="match status" value="1"/>
</dbReference>
<reference evidence="3" key="1">
    <citation type="submission" date="2020-09" db="EMBL/GenBank/DDBJ databases">
        <title>Pelobacter alkaliphilus sp. nov., a novel anaerobic arsenate-reducing bacterium from terrestrial mud volcano.</title>
        <authorList>
            <person name="Khomyakova M.A."/>
            <person name="Merkel A.Y."/>
            <person name="Slobodkin A.I."/>
        </authorList>
    </citation>
    <scope>NUCLEOTIDE SEQUENCE</scope>
    <source>
        <strain evidence="3">M08fum</strain>
    </source>
</reference>
<protein>
    <submittedName>
        <fullName evidence="3">Aldo/keto reductase</fullName>
    </submittedName>
</protein>